<organism evidence="1 2">
    <name type="scientific">Dyadobacter chenhuakuii</name>
    <dbReference type="NCBI Taxonomy" id="2909339"/>
    <lineage>
        <taxon>Bacteria</taxon>
        <taxon>Pseudomonadati</taxon>
        <taxon>Bacteroidota</taxon>
        <taxon>Cytophagia</taxon>
        <taxon>Cytophagales</taxon>
        <taxon>Spirosomataceae</taxon>
        <taxon>Dyadobacter</taxon>
    </lineage>
</organism>
<dbReference type="SUPFAM" id="SSF56399">
    <property type="entry name" value="ADP-ribosylation"/>
    <property type="match status" value="1"/>
</dbReference>
<dbReference type="RefSeq" id="WP_235164014.1">
    <property type="nucleotide sequence ID" value="NZ_CP098805.1"/>
</dbReference>
<dbReference type="EMBL" id="CP098805">
    <property type="protein sequence ID" value="USJ30810.1"/>
    <property type="molecule type" value="Genomic_DNA"/>
</dbReference>
<accession>A0ABY4XKU5</accession>
<evidence type="ECO:0000313" key="1">
    <source>
        <dbReference type="EMBL" id="USJ30810.1"/>
    </source>
</evidence>
<name>A0ABY4XKU5_9BACT</name>
<reference evidence="1" key="1">
    <citation type="submission" date="2022-06" db="EMBL/GenBank/DDBJ databases">
        <title>Novel species in genus Dyadobacter.</title>
        <authorList>
            <person name="Ma C."/>
        </authorList>
    </citation>
    <scope>NUCLEOTIDE SEQUENCE</scope>
    <source>
        <strain evidence="1">CY22</strain>
    </source>
</reference>
<gene>
    <name evidence="1" type="ORF">NFI80_23500</name>
</gene>
<evidence type="ECO:0008006" key="3">
    <source>
        <dbReference type="Google" id="ProtNLM"/>
    </source>
</evidence>
<dbReference type="Proteomes" id="UP001055420">
    <property type="component" value="Chromosome"/>
</dbReference>
<proteinExistence type="predicted"/>
<sequence>MHPFHYCNVTVYGFHGCSAAVKSKILSGSAQFNRSANRYDWLGPGVYFWENDFLRAQSWARDMHGNSAGVIGAKIQLGHCFDISNSFAKAILKIAYDDLQADLSAARLSILINKPHPWNKGNPDDKVLRYLDKVVIDYAMAISQQNQPNNLYDTIRAPFQEGFPVYPGSAFREHDHIHLCVRNPDLLIDLFDPEEVG</sequence>
<keyword evidence="2" id="KW-1185">Reference proteome</keyword>
<evidence type="ECO:0000313" key="2">
    <source>
        <dbReference type="Proteomes" id="UP001055420"/>
    </source>
</evidence>
<protein>
    <recommendedName>
        <fullName evidence="3">DUF3990 domain-containing protein</fullName>
    </recommendedName>
</protein>